<feature type="binding site" description="in other chain" evidence="7">
    <location>
        <position position="200"/>
    </location>
    <ligand>
        <name>IMP</name>
        <dbReference type="ChEBI" id="CHEBI:58053"/>
        <note>ligand shared between dimeric partners</note>
    </ligand>
</feature>
<comment type="catalytic activity">
    <reaction evidence="7">
        <text>IMP + L-aspartate + GTP = N(6)-(1,2-dicarboxyethyl)-AMP + GDP + phosphate + 2 H(+)</text>
        <dbReference type="Rhea" id="RHEA:15753"/>
        <dbReference type="ChEBI" id="CHEBI:15378"/>
        <dbReference type="ChEBI" id="CHEBI:29991"/>
        <dbReference type="ChEBI" id="CHEBI:37565"/>
        <dbReference type="ChEBI" id="CHEBI:43474"/>
        <dbReference type="ChEBI" id="CHEBI:57567"/>
        <dbReference type="ChEBI" id="CHEBI:58053"/>
        <dbReference type="ChEBI" id="CHEBI:58189"/>
        <dbReference type="EC" id="6.3.4.4"/>
    </reaction>
</comment>
<reference evidence="8 9" key="1">
    <citation type="journal article" date="2015" name="Genome Announc.">
        <title>Complete Genome Sequence of Polypropylene Glycol- and Polyethylene Glycol-Degrading Sphingopyxis macrogoltabida Strain EY-1.</title>
        <authorList>
            <person name="Ohtsubo Y."/>
            <person name="Nagata Y."/>
            <person name="Numata M."/>
            <person name="Tsuchikane K."/>
            <person name="Hosoyama A."/>
            <person name="Yamazoe A."/>
            <person name="Tsuda M."/>
            <person name="Fujita N."/>
            <person name="Kawai F."/>
        </authorList>
    </citation>
    <scope>NUCLEOTIDE SEQUENCE [LARGE SCALE GENOMIC DNA]</scope>
    <source>
        <strain evidence="8 9">EY-1</strain>
    </source>
</reference>
<dbReference type="SMART" id="SM00788">
    <property type="entry name" value="Adenylsucc_synt"/>
    <property type="match status" value="1"/>
</dbReference>
<dbReference type="SUPFAM" id="SSF52540">
    <property type="entry name" value="P-loop containing nucleoside triphosphate hydrolases"/>
    <property type="match status" value="1"/>
</dbReference>
<comment type="caution">
    <text evidence="7">Lacks conserved residue(s) required for the propagation of feature annotation.</text>
</comment>
<gene>
    <name evidence="7" type="primary">purA</name>
    <name evidence="8" type="ORF">AN936_14655</name>
</gene>
<feature type="binding site" evidence="7">
    <location>
        <position position="42"/>
    </location>
    <ligand>
        <name>Mg(2+)</name>
        <dbReference type="ChEBI" id="CHEBI:18420"/>
    </ligand>
</feature>
<dbReference type="PATRIC" id="fig|33050.5.peg.3041"/>
<evidence type="ECO:0000256" key="6">
    <source>
        <dbReference type="ARBA" id="ARBA00023134"/>
    </source>
</evidence>
<keyword evidence="1 7" id="KW-0436">Ligase</keyword>
<keyword evidence="6 7" id="KW-0342">GTP-binding</keyword>
<feature type="binding site" evidence="7">
    <location>
        <position position="271"/>
    </location>
    <ligand>
        <name>GTP</name>
        <dbReference type="ChEBI" id="CHEBI:37565"/>
    </ligand>
</feature>
<feature type="binding site" evidence="7">
    <location>
        <position position="139"/>
    </location>
    <ligand>
        <name>IMP</name>
        <dbReference type="ChEBI" id="CHEBI:58053"/>
        <note>ligand shared between dimeric partners</note>
    </ligand>
</feature>
<feature type="binding site" description="in other chain" evidence="7">
    <location>
        <position position="125"/>
    </location>
    <ligand>
        <name>IMP</name>
        <dbReference type="ChEBI" id="CHEBI:58053"/>
        <note>ligand shared between dimeric partners</note>
    </ligand>
</feature>
<keyword evidence="2 7" id="KW-0479">Metal-binding</keyword>
<dbReference type="Proteomes" id="UP000058074">
    <property type="component" value="Chromosome"/>
</dbReference>
<keyword evidence="5 7" id="KW-0460">Magnesium</keyword>
<feature type="binding site" evidence="7">
    <location>
        <begin position="265"/>
        <end position="271"/>
    </location>
    <ligand>
        <name>substrate</name>
    </ligand>
</feature>
<dbReference type="InterPro" id="IPR042111">
    <property type="entry name" value="Adenylosuccinate_synth_dom3"/>
</dbReference>
<keyword evidence="7" id="KW-0963">Cytoplasm</keyword>
<feature type="binding site" evidence="7">
    <location>
        <begin position="297"/>
        <end position="299"/>
    </location>
    <ligand>
        <name>GTP</name>
        <dbReference type="ChEBI" id="CHEBI:37565"/>
    </ligand>
</feature>
<dbReference type="PANTHER" id="PTHR11846:SF0">
    <property type="entry name" value="ADENYLOSUCCINATE SYNTHETASE"/>
    <property type="match status" value="1"/>
</dbReference>
<evidence type="ECO:0000313" key="9">
    <source>
        <dbReference type="Proteomes" id="UP000058074"/>
    </source>
</evidence>
<dbReference type="InterPro" id="IPR001114">
    <property type="entry name" value="Adenylosuccinate_synthetase"/>
</dbReference>
<dbReference type="Gene3D" id="3.90.170.10">
    <property type="entry name" value="Adenylosuccinate Synthetase, subunit A, domain 3"/>
    <property type="match status" value="1"/>
</dbReference>
<dbReference type="RefSeq" id="WP_054588724.1">
    <property type="nucleotide sequence ID" value="NZ_CP012700.1"/>
</dbReference>
<dbReference type="GO" id="GO:0000287">
    <property type="term" value="F:magnesium ion binding"/>
    <property type="evidence" value="ECO:0007669"/>
    <property type="project" value="UniProtKB-UniRule"/>
</dbReference>
<feature type="binding site" description="in other chain" evidence="7">
    <location>
        <position position="184"/>
    </location>
    <ligand>
        <name>IMP</name>
        <dbReference type="ChEBI" id="CHEBI:58053"/>
        <note>ligand shared between dimeric partners</note>
    </ligand>
</feature>
<dbReference type="AlphaFoldDB" id="A0A0N9UX70"/>
<comment type="pathway">
    <text evidence="7">Purine metabolism; AMP biosynthesis via de novo pathway; AMP from IMP: step 1/2.</text>
</comment>
<evidence type="ECO:0000313" key="8">
    <source>
        <dbReference type="EMBL" id="ALH81549.1"/>
    </source>
</evidence>
<dbReference type="InterPro" id="IPR027417">
    <property type="entry name" value="P-loop_NTPase"/>
</dbReference>
<dbReference type="GO" id="GO:0046040">
    <property type="term" value="P:IMP metabolic process"/>
    <property type="evidence" value="ECO:0007669"/>
    <property type="project" value="TreeGrafter"/>
</dbReference>
<sequence length="350" mass="37427">MPVSIVVGGQYGSEGKGKVALALARQERGEAVVVRVGGPNSGHTGYDRSGRRWVLRQLPVAAVDGVRLIVLPAGSYLDPDLLLEEIASLGLAPEDVAISPQARVITSGHIDHEVNSKINQSIGSTATGTGAAVVAAIQRGAPDAGPAAAFAKNDDRLKPYVKSTIDLLRQALDEGRRVIIEGTQGFGLSPLHSPHWPNVTSRDTSAAGFLSEAGLAPTDVDDVTLVLRCWPIRVSGNSGPLETETDWETVTRESGAHIDLSEFTSVTKKLRRVGRFEFDIAKQAIAVNMPTRIVLNHLDHVDWRCHDGALTGAAQEFIHFVERGLNRHVDWVGTGVDSFVKLGLLSALRA</sequence>
<comment type="subcellular location">
    <subcellularLocation>
        <location evidence="7">Cytoplasm</location>
    </subcellularLocation>
</comment>
<dbReference type="GO" id="GO:0044208">
    <property type="term" value="P:'de novo' AMP biosynthetic process"/>
    <property type="evidence" value="ECO:0007669"/>
    <property type="project" value="UniProtKB-UniRule"/>
</dbReference>
<evidence type="ECO:0000256" key="5">
    <source>
        <dbReference type="ARBA" id="ARBA00022842"/>
    </source>
</evidence>
<evidence type="ECO:0000256" key="1">
    <source>
        <dbReference type="ARBA" id="ARBA00022598"/>
    </source>
</evidence>
<dbReference type="GO" id="GO:0004019">
    <property type="term" value="F:adenylosuccinate synthase activity"/>
    <property type="evidence" value="ECO:0007669"/>
    <property type="project" value="UniProtKB-UniRule"/>
</dbReference>
<name>A0A0N9UX70_SPHMC</name>
<proteinExistence type="inferred from homology"/>
<dbReference type="Pfam" id="PF00709">
    <property type="entry name" value="Adenylsucc_synt"/>
    <property type="match status" value="2"/>
</dbReference>
<comment type="function">
    <text evidence="7">Plays an important role in the de novo pathway of purine nucleotide biosynthesis. Catalyzes the first committed step in the biosynthesis of AMP from IMP.</text>
</comment>
<dbReference type="OrthoDB" id="5524039at2"/>
<keyword evidence="4 7" id="KW-0658">Purine biosynthesis</keyword>
<dbReference type="UniPathway" id="UPA00075">
    <property type="reaction ID" value="UER00335"/>
</dbReference>
<dbReference type="PANTHER" id="PTHR11846">
    <property type="entry name" value="ADENYLOSUCCINATE SYNTHETASE"/>
    <property type="match status" value="1"/>
</dbReference>
<evidence type="ECO:0000256" key="2">
    <source>
        <dbReference type="ARBA" id="ARBA00022723"/>
    </source>
</evidence>
<dbReference type="HAMAP" id="MF_00011">
    <property type="entry name" value="Adenylosucc_synth"/>
    <property type="match status" value="1"/>
</dbReference>
<evidence type="ECO:0000256" key="3">
    <source>
        <dbReference type="ARBA" id="ARBA00022741"/>
    </source>
</evidence>
<comment type="subunit">
    <text evidence="7">Homodimer.</text>
</comment>
<accession>A0A0N9UX70</accession>
<dbReference type="Gene3D" id="3.40.440.10">
    <property type="entry name" value="Adenylosuccinate Synthetase, subunit A, domain 1"/>
    <property type="match status" value="2"/>
</dbReference>
<dbReference type="GO" id="GO:0005737">
    <property type="term" value="C:cytoplasm"/>
    <property type="evidence" value="ECO:0007669"/>
    <property type="project" value="UniProtKB-SubCell"/>
</dbReference>
<organism evidence="8 9">
    <name type="scientific">Sphingopyxis macrogoltabida</name>
    <name type="common">Sphingomonas macrogoltabidus</name>
    <dbReference type="NCBI Taxonomy" id="33050"/>
    <lineage>
        <taxon>Bacteria</taxon>
        <taxon>Pseudomonadati</taxon>
        <taxon>Pseudomonadota</taxon>
        <taxon>Alphaproteobacteria</taxon>
        <taxon>Sphingomonadales</taxon>
        <taxon>Sphingomonadaceae</taxon>
        <taxon>Sphingopyxis</taxon>
    </lineage>
</organism>
<comment type="cofactor">
    <cofactor evidence="7">
        <name>Mg(2+)</name>
        <dbReference type="ChEBI" id="CHEBI:18420"/>
    </cofactor>
    <text evidence="7">Binds 1 Mg(2+) ion per subunit.</text>
</comment>
<protein>
    <recommendedName>
        <fullName evidence="7">Adenylosuccinate synthetase</fullName>
        <shortName evidence="7">AMPSase</shortName>
        <shortName evidence="7">AdSS</shortName>
        <ecNumber evidence="7">6.3.4.4</ecNumber>
    </recommendedName>
    <alternativeName>
        <fullName evidence="7">IMP--aspartate ligase</fullName>
    </alternativeName>
</protein>
<feature type="binding site" description="in other chain" evidence="7">
    <location>
        <begin position="40"/>
        <end position="43"/>
    </location>
    <ligand>
        <name>IMP</name>
        <dbReference type="ChEBI" id="CHEBI:58053"/>
        <note>ligand shared between dimeric partners</note>
    </ligand>
</feature>
<feature type="active site" description="Proton donor" evidence="7">
    <location>
        <position position="43"/>
    </location>
</feature>
<dbReference type="GO" id="GO:0005525">
    <property type="term" value="F:GTP binding"/>
    <property type="evidence" value="ECO:0007669"/>
    <property type="project" value="UniProtKB-UniRule"/>
</dbReference>
<comment type="similarity">
    <text evidence="7">Belongs to the adenylosuccinate synthetase family.</text>
</comment>
<feature type="binding site" evidence="7">
    <location>
        <begin position="42"/>
        <end position="44"/>
    </location>
    <ligand>
        <name>GTP</name>
        <dbReference type="ChEBI" id="CHEBI:37565"/>
    </ligand>
</feature>
<dbReference type="KEGG" id="smag:AN936_14655"/>
<feature type="binding site" description="in other chain" evidence="7">
    <location>
        <position position="269"/>
    </location>
    <ligand>
        <name>IMP</name>
        <dbReference type="ChEBI" id="CHEBI:58053"/>
        <note>ligand shared between dimeric partners</note>
    </ligand>
</feature>
<dbReference type="InterPro" id="IPR042109">
    <property type="entry name" value="Adenylosuccinate_synth_dom1"/>
</dbReference>
<evidence type="ECO:0000256" key="4">
    <source>
        <dbReference type="ARBA" id="ARBA00022755"/>
    </source>
</evidence>
<dbReference type="EMBL" id="CP012700">
    <property type="protein sequence ID" value="ALH81549.1"/>
    <property type="molecule type" value="Genomic_DNA"/>
</dbReference>
<keyword evidence="3 7" id="KW-0547">Nucleotide-binding</keyword>
<evidence type="ECO:0000256" key="7">
    <source>
        <dbReference type="HAMAP-Rule" id="MF_00011"/>
    </source>
</evidence>
<dbReference type="EC" id="6.3.4.4" evidence="7"/>